<proteinExistence type="predicted"/>
<accession>A0A2K5HA92</accession>
<dbReference type="STRING" id="336983.ENSCANP00000001265"/>
<name>A0A2K5HA92_COLAP</name>
<dbReference type="OMA" id="GHIHPPS"/>
<organism evidence="1 2">
    <name type="scientific">Colobus angolensis palliatus</name>
    <name type="common">Peters' Angolan colobus</name>
    <dbReference type="NCBI Taxonomy" id="336983"/>
    <lineage>
        <taxon>Eukaryota</taxon>
        <taxon>Metazoa</taxon>
        <taxon>Chordata</taxon>
        <taxon>Craniata</taxon>
        <taxon>Vertebrata</taxon>
        <taxon>Euteleostomi</taxon>
        <taxon>Mammalia</taxon>
        <taxon>Eutheria</taxon>
        <taxon>Euarchontoglires</taxon>
        <taxon>Primates</taxon>
        <taxon>Haplorrhini</taxon>
        <taxon>Catarrhini</taxon>
        <taxon>Cercopithecidae</taxon>
        <taxon>Colobinae</taxon>
        <taxon>Colobus</taxon>
    </lineage>
</organism>
<dbReference type="Proteomes" id="UP000233080">
    <property type="component" value="Unassembled WGS sequence"/>
</dbReference>
<evidence type="ECO:0000313" key="2">
    <source>
        <dbReference type="Proteomes" id="UP000233080"/>
    </source>
</evidence>
<dbReference type="Ensembl" id="ENSCANT00000005164.1">
    <property type="protein sequence ID" value="ENSCANP00000001265.1"/>
    <property type="gene ID" value="ENSCANG00000004677.1"/>
</dbReference>
<dbReference type="AlphaFoldDB" id="A0A2K5HA92"/>
<protein>
    <submittedName>
        <fullName evidence="1">Uncharacterized protein</fullName>
    </submittedName>
</protein>
<sequence length="85" mass="9585">MAEFDDCVSDEKVGIAAKFITHAPPEEFSELNGHMHPSPSDCFSHHLLHLVTVIFQSLDWNFSGPFWRAKEVSASLQNLFLNPNT</sequence>
<keyword evidence="2" id="KW-1185">Reference proteome</keyword>
<evidence type="ECO:0000313" key="1">
    <source>
        <dbReference type="Ensembl" id="ENSCANP00000001265.1"/>
    </source>
</evidence>
<reference evidence="1" key="1">
    <citation type="submission" date="2025-08" db="UniProtKB">
        <authorList>
            <consortium name="Ensembl"/>
        </authorList>
    </citation>
    <scope>IDENTIFICATION</scope>
</reference>
<reference evidence="1" key="2">
    <citation type="submission" date="2025-09" db="UniProtKB">
        <authorList>
            <consortium name="Ensembl"/>
        </authorList>
    </citation>
    <scope>IDENTIFICATION</scope>
</reference>